<dbReference type="InterPro" id="IPR050570">
    <property type="entry name" value="Cell_wall_metabolism_enzyme"/>
</dbReference>
<dbReference type="Proteomes" id="UP000177103">
    <property type="component" value="Unassembled WGS sequence"/>
</dbReference>
<dbReference type="PANTHER" id="PTHR21666:SF270">
    <property type="entry name" value="MUREIN HYDROLASE ACTIVATOR ENVC"/>
    <property type="match status" value="1"/>
</dbReference>
<evidence type="ECO:0000259" key="1">
    <source>
        <dbReference type="Pfam" id="PF01551"/>
    </source>
</evidence>
<comment type="caution">
    <text evidence="2">The sequence shown here is derived from an EMBL/GenBank/DDBJ whole genome shotgun (WGS) entry which is preliminary data.</text>
</comment>
<dbReference type="CDD" id="cd12797">
    <property type="entry name" value="M23_peptidase"/>
    <property type="match status" value="1"/>
</dbReference>
<dbReference type="InterPro" id="IPR011055">
    <property type="entry name" value="Dup_hybrid_motif"/>
</dbReference>
<proteinExistence type="predicted"/>
<feature type="domain" description="M23ase beta-sheet core" evidence="1">
    <location>
        <begin position="142"/>
        <end position="236"/>
    </location>
</feature>
<dbReference type="AlphaFoldDB" id="A0A1G1WBZ3"/>
<gene>
    <name evidence="2" type="ORF">A2Y57_02530</name>
</gene>
<dbReference type="GO" id="GO:0004222">
    <property type="term" value="F:metalloendopeptidase activity"/>
    <property type="evidence" value="ECO:0007669"/>
    <property type="project" value="TreeGrafter"/>
</dbReference>
<organism evidence="2 3">
    <name type="scientific">Candidatus Woykebacteria bacterium RBG_13_40_7b</name>
    <dbReference type="NCBI Taxonomy" id="1802594"/>
    <lineage>
        <taxon>Bacteria</taxon>
        <taxon>Candidatus Woykeibacteriota</taxon>
    </lineage>
</organism>
<evidence type="ECO:0000313" key="2">
    <source>
        <dbReference type="EMBL" id="OGY25020.1"/>
    </source>
</evidence>
<dbReference type="EMBL" id="MHCQ01000004">
    <property type="protein sequence ID" value="OGY25020.1"/>
    <property type="molecule type" value="Genomic_DNA"/>
</dbReference>
<protein>
    <recommendedName>
        <fullName evidence="1">M23ase beta-sheet core domain-containing protein</fullName>
    </recommendedName>
</protein>
<accession>A0A1G1WBZ3</accession>
<reference evidence="2 3" key="1">
    <citation type="journal article" date="2016" name="Nat. Commun.">
        <title>Thousands of microbial genomes shed light on interconnected biogeochemical processes in an aquifer system.</title>
        <authorList>
            <person name="Anantharaman K."/>
            <person name="Brown C.T."/>
            <person name="Hug L.A."/>
            <person name="Sharon I."/>
            <person name="Castelle C.J."/>
            <person name="Probst A.J."/>
            <person name="Thomas B.C."/>
            <person name="Singh A."/>
            <person name="Wilkins M.J."/>
            <person name="Karaoz U."/>
            <person name="Brodie E.L."/>
            <person name="Williams K.H."/>
            <person name="Hubbard S.S."/>
            <person name="Banfield J.F."/>
        </authorList>
    </citation>
    <scope>NUCLEOTIDE SEQUENCE [LARGE SCALE GENOMIC DNA]</scope>
</reference>
<sequence>MLAKIYAVPFGTGRLLPRRKKNFESLIGAQPLAIATYPSSSHPKVYFLDFIIFLKELSILWRKINSLKIFKLKEKIFLILFLTLILSLTNLYTESKAAVGGFAITKENGDSNDLYISRIVGEKAPVISWPLEKHISQNFSFYHPGIDLTAPYGSAIKPLGEGEIVKVGYQLGYGKSILIKHNEELFSFYAHLSKINVKEGNLVERETVIGNIGTSGWSTGPHLHLEVWGKGKAFNPLKILP</sequence>
<evidence type="ECO:0000313" key="3">
    <source>
        <dbReference type="Proteomes" id="UP000177103"/>
    </source>
</evidence>
<name>A0A1G1WBZ3_9BACT</name>
<dbReference type="Gene3D" id="2.70.70.10">
    <property type="entry name" value="Glucose Permease (Domain IIA)"/>
    <property type="match status" value="1"/>
</dbReference>
<dbReference type="PANTHER" id="PTHR21666">
    <property type="entry name" value="PEPTIDASE-RELATED"/>
    <property type="match status" value="1"/>
</dbReference>
<dbReference type="SUPFAM" id="SSF51261">
    <property type="entry name" value="Duplicated hybrid motif"/>
    <property type="match status" value="1"/>
</dbReference>
<dbReference type="Pfam" id="PF01551">
    <property type="entry name" value="Peptidase_M23"/>
    <property type="match status" value="1"/>
</dbReference>
<dbReference type="InterPro" id="IPR016047">
    <property type="entry name" value="M23ase_b-sheet_dom"/>
</dbReference>